<dbReference type="Pfam" id="PF02798">
    <property type="entry name" value="GST_N"/>
    <property type="match status" value="1"/>
</dbReference>
<evidence type="ECO:0000259" key="5">
    <source>
        <dbReference type="PROSITE" id="PS50404"/>
    </source>
</evidence>
<organism evidence="7">
    <name type="scientific">Pinus tabuliformis</name>
    <name type="common">Chinese red pine</name>
    <name type="synonym">Pinus leucosperma</name>
    <dbReference type="NCBI Taxonomy" id="88731"/>
    <lineage>
        <taxon>Eukaryota</taxon>
        <taxon>Viridiplantae</taxon>
        <taxon>Streptophyta</taxon>
        <taxon>Embryophyta</taxon>
        <taxon>Tracheophyta</taxon>
        <taxon>Spermatophyta</taxon>
        <taxon>Pinopsida</taxon>
        <taxon>Pinidae</taxon>
        <taxon>Conifers I</taxon>
        <taxon>Pinales</taxon>
        <taxon>Pinaceae</taxon>
        <taxon>Pinus</taxon>
        <taxon>Pinus subgen. Pinus</taxon>
    </lineage>
</organism>
<dbReference type="EMBL" id="JX962803">
    <property type="protein sequence ID" value="AGC13123.1"/>
    <property type="molecule type" value="mRNA"/>
</dbReference>
<gene>
    <name evidence="7" type="primary">GSTU11</name>
</gene>
<dbReference type="Gene3D" id="1.20.1050.10">
    <property type="match status" value="1"/>
</dbReference>
<proteinExistence type="evidence at transcript level"/>
<dbReference type="GO" id="GO:0004364">
    <property type="term" value="F:glutathione transferase activity"/>
    <property type="evidence" value="ECO:0007669"/>
    <property type="project" value="UniProtKB-EC"/>
</dbReference>
<evidence type="ECO:0000256" key="3">
    <source>
        <dbReference type="ARBA" id="ARBA00025743"/>
    </source>
</evidence>
<dbReference type="EC" id="2.5.1.18" evidence="1"/>
<dbReference type="InterPro" id="IPR045073">
    <property type="entry name" value="Omega/Tau-like"/>
</dbReference>
<dbReference type="AlphaFoldDB" id="L7S1P8"/>
<dbReference type="InterPro" id="IPR036249">
    <property type="entry name" value="Thioredoxin-like_sf"/>
</dbReference>
<evidence type="ECO:0000259" key="6">
    <source>
        <dbReference type="PROSITE" id="PS50405"/>
    </source>
</evidence>
<dbReference type="SFLD" id="SFLDS00019">
    <property type="entry name" value="Glutathione_Transferase_(cytos"/>
    <property type="match status" value="1"/>
</dbReference>
<dbReference type="SFLD" id="SFLDG00358">
    <property type="entry name" value="Main_(cytGST)"/>
    <property type="match status" value="1"/>
</dbReference>
<dbReference type="GO" id="GO:0006749">
    <property type="term" value="P:glutathione metabolic process"/>
    <property type="evidence" value="ECO:0007669"/>
    <property type="project" value="InterPro"/>
</dbReference>
<evidence type="ECO:0000256" key="1">
    <source>
        <dbReference type="ARBA" id="ARBA00012452"/>
    </source>
</evidence>
<dbReference type="InterPro" id="IPR036282">
    <property type="entry name" value="Glutathione-S-Trfase_C_sf"/>
</dbReference>
<dbReference type="SUPFAM" id="SSF47616">
    <property type="entry name" value="GST C-terminal domain-like"/>
    <property type="match status" value="1"/>
</dbReference>
<dbReference type="Gene3D" id="3.40.30.10">
    <property type="entry name" value="Glutaredoxin"/>
    <property type="match status" value="1"/>
</dbReference>
<evidence type="ECO:0000256" key="4">
    <source>
        <dbReference type="ARBA" id="ARBA00047960"/>
    </source>
</evidence>
<sequence>METCAEQVQVKLLGGRSSPFMLRVRIALALKGIHYEHIKQTMNHTSELLLKSNPVHKKIPVLIHNCKPVCESTIIVQYINETWDTRAPFIMPKDPYDRTIALWSAFIDDKLLPCIQAVFSGQGEQYQKAAEEMVANFLIPEEALRTNLYFSRKEYFRGDGIGFVDIALGGLLAFLKSLEKGTDSVLIGAEKMPLLSAWMDRFCEADGVKEVMPDPVKLLEFICATRVKFAFLPAANYRKSFGH</sequence>
<dbReference type="FunFam" id="3.40.30.10:FF:000044">
    <property type="entry name" value="Glutathione S-transferase GSTU6"/>
    <property type="match status" value="1"/>
</dbReference>
<reference evidence="7" key="1">
    <citation type="submission" date="2012-10" db="EMBL/GenBank/DDBJ databases">
        <title>Structural and functional properties of the positively selected sites in the GST enzyme family in pine.</title>
        <authorList>
            <person name="Lan T."/>
            <person name="Zeng Q.-Y."/>
        </authorList>
    </citation>
    <scope>NUCLEOTIDE SEQUENCE</scope>
</reference>
<dbReference type="SUPFAM" id="SSF52833">
    <property type="entry name" value="Thioredoxin-like"/>
    <property type="match status" value="1"/>
</dbReference>
<feature type="domain" description="GST C-terminal" evidence="6">
    <location>
        <begin position="94"/>
        <end position="231"/>
    </location>
</feature>
<dbReference type="PROSITE" id="PS50405">
    <property type="entry name" value="GST_CTER"/>
    <property type="match status" value="1"/>
</dbReference>
<dbReference type="CDD" id="cd03058">
    <property type="entry name" value="GST_N_Tau"/>
    <property type="match status" value="1"/>
</dbReference>
<dbReference type="InterPro" id="IPR040079">
    <property type="entry name" value="Glutathione_S-Trfase"/>
</dbReference>
<comment type="similarity">
    <text evidence="3">Belongs to the GST superfamily. Tau family.</text>
</comment>
<evidence type="ECO:0000313" key="7">
    <source>
        <dbReference type="EMBL" id="AGC13123.1"/>
    </source>
</evidence>
<dbReference type="PROSITE" id="PS50404">
    <property type="entry name" value="GST_NTER"/>
    <property type="match status" value="1"/>
</dbReference>
<name>L7S1P8_PINTB</name>
<accession>L7S1P8</accession>
<dbReference type="Pfam" id="PF00043">
    <property type="entry name" value="GST_C"/>
    <property type="match status" value="1"/>
</dbReference>
<dbReference type="InterPro" id="IPR004046">
    <property type="entry name" value="GST_C"/>
</dbReference>
<dbReference type="SFLD" id="SFLDG01152">
    <property type="entry name" value="Main.3:_Omega-_and_Tau-like"/>
    <property type="match status" value="1"/>
</dbReference>
<evidence type="ECO:0000256" key="2">
    <source>
        <dbReference type="ARBA" id="ARBA00022679"/>
    </source>
</evidence>
<dbReference type="InterPro" id="IPR045074">
    <property type="entry name" value="GST_C_Tau"/>
</dbReference>
<protein>
    <recommendedName>
        <fullName evidence="1">glutathione transferase</fullName>
        <ecNumber evidence="1">2.5.1.18</ecNumber>
    </recommendedName>
</protein>
<dbReference type="GO" id="GO:0005737">
    <property type="term" value="C:cytoplasm"/>
    <property type="evidence" value="ECO:0007669"/>
    <property type="project" value="TreeGrafter"/>
</dbReference>
<comment type="catalytic activity">
    <reaction evidence="4">
        <text>RX + glutathione = an S-substituted glutathione + a halide anion + H(+)</text>
        <dbReference type="Rhea" id="RHEA:16437"/>
        <dbReference type="ChEBI" id="CHEBI:15378"/>
        <dbReference type="ChEBI" id="CHEBI:16042"/>
        <dbReference type="ChEBI" id="CHEBI:17792"/>
        <dbReference type="ChEBI" id="CHEBI:57925"/>
        <dbReference type="ChEBI" id="CHEBI:90779"/>
        <dbReference type="EC" id="2.5.1.18"/>
    </reaction>
</comment>
<keyword evidence="2 7" id="KW-0808">Transferase</keyword>
<feature type="domain" description="GST N-terminal" evidence="5">
    <location>
        <begin position="8"/>
        <end position="87"/>
    </location>
</feature>
<dbReference type="CDD" id="cd03185">
    <property type="entry name" value="GST_C_Tau"/>
    <property type="match status" value="1"/>
</dbReference>
<dbReference type="InterPro" id="IPR004045">
    <property type="entry name" value="Glutathione_S-Trfase_N"/>
</dbReference>
<dbReference type="PANTHER" id="PTHR11260:SF788">
    <property type="entry name" value="GLUTATHIONE TRANSFERASE"/>
    <property type="match status" value="1"/>
</dbReference>
<dbReference type="InterPro" id="IPR010987">
    <property type="entry name" value="Glutathione-S-Trfase_C-like"/>
</dbReference>
<dbReference type="PANTHER" id="PTHR11260">
    <property type="entry name" value="GLUTATHIONE S-TRANSFERASE, GST, SUPERFAMILY, GST DOMAIN CONTAINING"/>
    <property type="match status" value="1"/>
</dbReference>